<organism evidence="2 3">
    <name type="scientific">Terrimonas ginsenosidimutans</name>
    <dbReference type="NCBI Taxonomy" id="2908004"/>
    <lineage>
        <taxon>Bacteria</taxon>
        <taxon>Pseudomonadati</taxon>
        <taxon>Bacteroidota</taxon>
        <taxon>Chitinophagia</taxon>
        <taxon>Chitinophagales</taxon>
        <taxon>Chitinophagaceae</taxon>
        <taxon>Terrimonas</taxon>
    </lineage>
</organism>
<dbReference type="PANTHER" id="PTHR10357:SF216">
    <property type="entry name" value="MALTOOLIGOSYL TREHALOSE SYNTHASE-RELATED"/>
    <property type="match status" value="1"/>
</dbReference>
<gene>
    <name evidence="2" type="primary">treY</name>
    <name evidence="2" type="ORF">LZZ85_14505</name>
</gene>
<dbReference type="SUPFAM" id="SSF51445">
    <property type="entry name" value="(Trans)glycosidases"/>
    <property type="match status" value="1"/>
</dbReference>
<evidence type="ECO:0000313" key="2">
    <source>
        <dbReference type="EMBL" id="MCG2615508.1"/>
    </source>
</evidence>
<keyword evidence="3" id="KW-1185">Reference proteome</keyword>
<dbReference type="Proteomes" id="UP001165367">
    <property type="component" value="Unassembled WGS sequence"/>
</dbReference>
<evidence type="ECO:0000313" key="3">
    <source>
        <dbReference type="Proteomes" id="UP001165367"/>
    </source>
</evidence>
<proteinExistence type="predicted"/>
<protein>
    <submittedName>
        <fullName evidence="2">Malto-oligosyltrehalose synthase</fullName>
    </submittedName>
</protein>
<dbReference type="InterPro" id="IPR006047">
    <property type="entry name" value="GH13_cat_dom"/>
</dbReference>
<name>A0ABS9KT96_9BACT</name>
<dbReference type="InterPro" id="IPR013797">
    <property type="entry name" value="Maltooligo_trehalose_synth_4"/>
</dbReference>
<dbReference type="InterPro" id="IPR012767">
    <property type="entry name" value="Trehalose_TreY"/>
</dbReference>
<evidence type="ECO:0000259" key="1">
    <source>
        <dbReference type="SMART" id="SM00642"/>
    </source>
</evidence>
<reference evidence="2" key="1">
    <citation type="submission" date="2022-01" db="EMBL/GenBank/DDBJ databases">
        <authorList>
            <person name="Jo J.-H."/>
            <person name="Im W.-T."/>
        </authorList>
    </citation>
    <scope>NUCLEOTIDE SEQUENCE</scope>
    <source>
        <strain evidence="2">NA20</strain>
    </source>
</reference>
<feature type="domain" description="Glycosyl hydrolase family 13 catalytic" evidence="1">
    <location>
        <begin position="11"/>
        <end position="472"/>
    </location>
</feature>
<dbReference type="RefSeq" id="WP_237873348.1">
    <property type="nucleotide sequence ID" value="NZ_JAKLTR010000009.1"/>
</dbReference>
<dbReference type="Gene3D" id="3.30.1590.10">
    <property type="entry name" value="Maltooligosyl trehalose synthase, domain 2"/>
    <property type="match status" value="1"/>
</dbReference>
<dbReference type="SMART" id="SM00642">
    <property type="entry name" value="Aamy"/>
    <property type="match status" value="1"/>
</dbReference>
<dbReference type="Gene3D" id="1.10.10.470">
    <property type="entry name" value="Maltooligosyl trehalose synthase, domain 4"/>
    <property type="match status" value="1"/>
</dbReference>
<dbReference type="EMBL" id="JAKLTR010000009">
    <property type="protein sequence ID" value="MCG2615508.1"/>
    <property type="molecule type" value="Genomic_DNA"/>
</dbReference>
<dbReference type="Pfam" id="PF00128">
    <property type="entry name" value="Alpha-amylase"/>
    <property type="match status" value="1"/>
</dbReference>
<dbReference type="InterPro" id="IPR017853">
    <property type="entry name" value="GH"/>
</dbReference>
<sequence>MILPSSTYRIQFNPQFTFNHLAGILDYLEDLGITGIYASPILQPAKGSSHGYDGINPAVINPELGSMEDLEQLSALIRSKGMSWIQDIVPNHLAFDTNNVWLKDVLERGINSSYASYFDIDWEHPFYQNKLMVPFLEAPLAECLQQGKIRLTFRDEGFFISYYENHYPVNIETYPLILSGCVDEDGNHINASINGLINNNRLPVEHWTRMKAALLAELEEPALLEKIRHKIDSINADLAVLQQVISTQHYVFCHHIESHTQVNYRRFFNVNGLICLRIEDDQVFEDYHRFILSLYEKGYIQGLRIDHIDGLKDPRAYIDKLRSVFGKDCYIIVEKILDVKEELPPSFDIQGTSGYEFLSYTNQLITDNRGSDLLLKFYQEMVPGYSDYDAMVFENKLSNLESYLNGEWDNLLRMLLSLNLVEDEEIKITRLKMALGVFMAAFPVYRSYIDSLPVSDRDHELITTAFATAHERHPALEYELRVLRDLFQPDEDTLKTANRLLFVQRLMQFTGPLAAKGVEDTTFYRYNALISHNEVGDEPCVLGIDIKTFHDKMIQRQIKNPLSFNCTSTHDTKRGEDNRIRINILSEVPEEWKKLVTEWRKINEAFKEEVSGTKAPILNDEYFIYQAIVGGFPEDLEVTDTFRERTKRYFTKALREGKLMSDHINPNIAYEEACSRFIDHLLNPEHSFLPSLMPFVATIIRYANLYTMVQVIVKTTAPGIPDIYQGCELWDLSYVDPDNRRPVDYELRRRLLNELNQKEQEDPQELLDWANEHYLIGTQKMFVTKEILELRKKHPVLFTQGEYIPVYPEQNERNMIAFLRHHESKWALIVLPLAIAAEPEITAVIQLPEGAPQRWKNIFTGELVSGTRHEVVDLLDIFPVAVFESE</sequence>
<accession>A0ABS9KT96</accession>
<comment type="caution">
    <text evidence="2">The sequence shown here is derived from an EMBL/GenBank/DDBJ whole genome shotgun (WGS) entry which is preliminary data.</text>
</comment>
<dbReference type="PANTHER" id="PTHR10357">
    <property type="entry name" value="ALPHA-AMYLASE FAMILY MEMBER"/>
    <property type="match status" value="1"/>
</dbReference>
<dbReference type="NCBIfam" id="TIGR02401">
    <property type="entry name" value="trehalose_TreY"/>
    <property type="match status" value="1"/>
</dbReference>
<dbReference type="Gene3D" id="3.20.20.80">
    <property type="entry name" value="Glycosidases"/>
    <property type="match status" value="2"/>
</dbReference>
<dbReference type="CDD" id="cd11336">
    <property type="entry name" value="AmyAc_MTSase"/>
    <property type="match status" value="1"/>
</dbReference>